<organism evidence="4 5">
    <name type="scientific">Streptomyces enissocaesilis</name>
    <dbReference type="NCBI Taxonomy" id="332589"/>
    <lineage>
        <taxon>Bacteria</taxon>
        <taxon>Bacillati</taxon>
        <taxon>Actinomycetota</taxon>
        <taxon>Actinomycetes</taxon>
        <taxon>Kitasatosporales</taxon>
        <taxon>Streptomycetaceae</taxon>
        <taxon>Streptomyces</taxon>
        <taxon>Streptomyces rochei group</taxon>
    </lineage>
</organism>
<dbReference type="InterPro" id="IPR029044">
    <property type="entry name" value="Nucleotide-diphossugar_trans"/>
</dbReference>
<name>A0ABP6JPE6_9ACTN</name>
<dbReference type="InterPro" id="IPR050748">
    <property type="entry name" value="Glycosyltrans_8_dom-fam"/>
</dbReference>
<sequence>MSRDSTALVISIDSAYVDPACTMLRSLAANTTLDRVDVRVLHNDLDEEAVRLLRAQRPDVLDVVAVRVEGPDLTVDAGSHISDATYRKLTASEACAEFDRLVILDVDVVVLGDVRELFEADLADRPLAAVQDAFNPLLTSPFAFPAGDRSPDEYRGLPYFNSGVMVVDAAQWRELRIEERAVEFAQDRSRVKIWEQDALNGVLAGNWTQLDPRWNCFPISELARHVRVRNMLAVRGSGISALRRWEQEAKLIHFVGRDKPWLAKYPDTANRRRYLSYQQDAG</sequence>
<dbReference type="InterPro" id="IPR002495">
    <property type="entry name" value="Glyco_trans_8"/>
</dbReference>
<evidence type="ECO:0000256" key="2">
    <source>
        <dbReference type="ARBA" id="ARBA00022679"/>
    </source>
</evidence>
<evidence type="ECO:0000313" key="4">
    <source>
        <dbReference type="EMBL" id="GAA2939747.1"/>
    </source>
</evidence>
<reference evidence="5" key="1">
    <citation type="journal article" date="2019" name="Int. J. Syst. Evol. Microbiol.">
        <title>The Global Catalogue of Microorganisms (GCM) 10K type strain sequencing project: providing services to taxonomists for standard genome sequencing and annotation.</title>
        <authorList>
            <consortium name="The Broad Institute Genomics Platform"/>
            <consortium name="The Broad Institute Genome Sequencing Center for Infectious Disease"/>
            <person name="Wu L."/>
            <person name="Ma J."/>
        </authorList>
    </citation>
    <scope>NUCLEOTIDE SEQUENCE [LARGE SCALE GENOMIC DNA]</scope>
    <source>
        <strain evidence="5">JCM 9088</strain>
    </source>
</reference>
<evidence type="ECO:0008006" key="6">
    <source>
        <dbReference type="Google" id="ProtNLM"/>
    </source>
</evidence>
<dbReference type="PANTHER" id="PTHR13778">
    <property type="entry name" value="GLYCOSYLTRANSFERASE 8 DOMAIN-CONTAINING PROTEIN"/>
    <property type="match status" value="1"/>
</dbReference>
<proteinExistence type="predicted"/>
<dbReference type="EMBL" id="BAAAUD010000026">
    <property type="protein sequence ID" value="GAA2939747.1"/>
    <property type="molecule type" value="Genomic_DNA"/>
</dbReference>
<keyword evidence="5" id="KW-1185">Reference proteome</keyword>
<comment type="caution">
    <text evidence="4">The sequence shown here is derived from an EMBL/GenBank/DDBJ whole genome shotgun (WGS) entry which is preliminary data.</text>
</comment>
<keyword evidence="2" id="KW-0808">Transferase</keyword>
<keyword evidence="1" id="KW-0328">Glycosyltransferase</keyword>
<dbReference type="Gene3D" id="3.90.550.10">
    <property type="entry name" value="Spore Coat Polysaccharide Biosynthesis Protein SpsA, Chain A"/>
    <property type="match status" value="1"/>
</dbReference>
<dbReference type="Pfam" id="PF01501">
    <property type="entry name" value="Glyco_transf_8"/>
    <property type="match status" value="1"/>
</dbReference>
<keyword evidence="3" id="KW-0479">Metal-binding</keyword>
<evidence type="ECO:0000256" key="1">
    <source>
        <dbReference type="ARBA" id="ARBA00022676"/>
    </source>
</evidence>
<accession>A0ABP6JPE6</accession>
<evidence type="ECO:0000256" key="3">
    <source>
        <dbReference type="ARBA" id="ARBA00022723"/>
    </source>
</evidence>
<dbReference type="RefSeq" id="WP_344494658.1">
    <property type="nucleotide sequence ID" value="NZ_BAAAUD010000026.1"/>
</dbReference>
<dbReference type="SUPFAM" id="SSF53448">
    <property type="entry name" value="Nucleotide-diphospho-sugar transferases"/>
    <property type="match status" value="1"/>
</dbReference>
<dbReference type="Proteomes" id="UP001500403">
    <property type="component" value="Unassembled WGS sequence"/>
</dbReference>
<gene>
    <name evidence="4" type="ORF">GCM10010446_26400</name>
</gene>
<dbReference type="PANTHER" id="PTHR13778:SF47">
    <property type="entry name" value="LIPOPOLYSACCHARIDE 1,3-GALACTOSYLTRANSFERASE"/>
    <property type="match status" value="1"/>
</dbReference>
<protein>
    <recommendedName>
        <fullName evidence="6">Glycosyltransferase</fullName>
    </recommendedName>
</protein>
<evidence type="ECO:0000313" key="5">
    <source>
        <dbReference type="Proteomes" id="UP001500403"/>
    </source>
</evidence>